<dbReference type="Gramene" id="ONK72515">
    <property type="protein sequence ID" value="ONK72515"/>
    <property type="gene ID" value="A4U43_C04F20220"/>
</dbReference>
<proteinExistence type="predicted"/>
<reference evidence="3" key="1">
    <citation type="journal article" date="2017" name="Nat. Commun.">
        <title>The asparagus genome sheds light on the origin and evolution of a young Y chromosome.</title>
        <authorList>
            <person name="Harkess A."/>
            <person name="Zhou J."/>
            <person name="Xu C."/>
            <person name="Bowers J.E."/>
            <person name="Van der Hulst R."/>
            <person name="Ayyampalayam S."/>
            <person name="Mercati F."/>
            <person name="Riccardi P."/>
            <person name="McKain M.R."/>
            <person name="Kakrana A."/>
            <person name="Tang H."/>
            <person name="Ray J."/>
            <person name="Groenendijk J."/>
            <person name="Arikit S."/>
            <person name="Mathioni S.M."/>
            <person name="Nakano M."/>
            <person name="Shan H."/>
            <person name="Telgmann-Rauber A."/>
            <person name="Kanno A."/>
            <person name="Yue Z."/>
            <person name="Chen H."/>
            <person name="Li W."/>
            <person name="Chen Y."/>
            <person name="Xu X."/>
            <person name="Zhang Y."/>
            <person name="Luo S."/>
            <person name="Chen H."/>
            <person name="Gao J."/>
            <person name="Mao Z."/>
            <person name="Pires J.C."/>
            <person name="Luo M."/>
            <person name="Kudrna D."/>
            <person name="Wing R.A."/>
            <person name="Meyers B.C."/>
            <person name="Yi K."/>
            <person name="Kong H."/>
            <person name="Lavrijsen P."/>
            <person name="Sunseri F."/>
            <person name="Falavigna A."/>
            <person name="Ye Y."/>
            <person name="Leebens-Mack J.H."/>
            <person name="Chen G."/>
        </authorList>
    </citation>
    <scope>NUCLEOTIDE SEQUENCE [LARGE SCALE GENOMIC DNA]</scope>
    <source>
        <strain evidence="3">cv. DH0086</strain>
    </source>
</reference>
<evidence type="ECO:0000313" key="2">
    <source>
        <dbReference type="EMBL" id="ONK72515.1"/>
    </source>
</evidence>
<name>A0A5P1F2E4_ASPOF</name>
<feature type="compositionally biased region" description="Low complexity" evidence="1">
    <location>
        <begin position="17"/>
        <end position="33"/>
    </location>
</feature>
<evidence type="ECO:0000313" key="3">
    <source>
        <dbReference type="Proteomes" id="UP000243459"/>
    </source>
</evidence>
<accession>A0A5P1F2E4</accession>
<organism evidence="2 3">
    <name type="scientific">Asparagus officinalis</name>
    <name type="common">Garden asparagus</name>
    <dbReference type="NCBI Taxonomy" id="4686"/>
    <lineage>
        <taxon>Eukaryota</taxon>
        <taxon>Viridiplantae</taxon>
        <taxon>Streptophyta</taxon>
        <taxon>Embryophyta</taxon>
        <taxon>Tracheophyta</taxon>
        <taxon>Spermatophyta</taxon>
        <taxon>Magnoliopsida</taxon>
        <taxon>Liliopsida</taxon>
        <taxon>Asparagales</taxon>
        <taxon>Asparagaceae</taxon>
        <taxon>Asparagoideae</taxon>
        <taxon>Asparagus</taxon>
    </lineage>
</organism>
<protein>
    <submittedName>
        <fullName evidence="2">Uncharacterized protein</fullName>
    </submittedName>
</protein>
<dbReference type="EMBL" id="CM007384">
    <property type="protein sequence ID" value="ONK72515.1"/>
    <property type="molecule type" value="Genomic_DNA"/>
</dbReference>
<keyword evidence="3" id="KW-1185">Reference proteome</keyword>
<dbReference type="AlphaFoldDB" id="A0A5P1F2E4"/>
<gene>
    <name evidence="2" type="ORF">A4U43_C04F20220</name>
</gene>
<dbReference type="Proteomes" id="UP000243459">
    <property type="component" value="Chromosome 4"/>
</dbReference>
<sequence length="205" mass="22753">MSTAILRRSHAALLAFSPSPTSTARTPRATSSDPTPPRRPPPEEHQGLQHRHCRSSASPSTSPAPPRSRPRSTTTPPLRHHQLRPDRSSARLRPRLFLCSPSRDPRRRPSSGLIYFDVGRHLQAVLAVALRVAPTASRRRAAAPGRRSHCQLVSGSGSDALSCLVLLCDRFDLCADVWYDLVRSQSESGKPRYELDQADEQRYVL</sequence>
<feature type="region of interest" description="Disordered" evidence="1">
    <location>
        <begin position="1"/>
        <end position="87"/>
    </location>
</feature>
<evidence type="ECO:0000256" key="1">
    <source>
        <dbReference type="SAM" id="MobiDB-lite"/>
    </source>
</evidence>